<name>A0A5N7MAD0_9HYPH</name>
<accession>A0A5N7MAD0</accession>
<dbReference type="OrthoDB" id="9999191at2"/>
<evidence type="ECO:0000313" key="1">
    <source>
        <dbReference type="EMBL" id="MPR23873.1"/>
    </source>
</evidence>
<gene>
    <name evidence="1" type="ORF">FS320_01210</name>
</gene>
<protein>
    <submittedName>
        <fullName evidence="1">Uncharacterized protein</fullName>
    </submittedName>
</protein>
<dbReference type="RefSeq" id="WP_152708770.1">
    <property type="nucleotide sequence ID" value="NZ_VOSJ01000001.1"/>
</dbReference>
<dbReference type="EMBL" id="VOSK01000001">
    <property type="protein sequence ID" value="MPR23873.1"/>
    <property type="molecule type" value="Genomic_DNA"/>
</dbReference>
<evidence type="ECO:0000313" key="2">
    <source>
        <dbReference type="Proteomes" id="UP000403266"/>
    </source>
</evidence>
<reference evidence="1 2" key="1">
    <citation type="journal article" date="2019" name="Syst. Appl. Microbiol.">
        <title>Microvirga tunisiensis sp. nov., a root nodule symbiotic bacterium isolated from Lupinus micranthus and L. luteus grown in Northern Tunisia.</title>
        <authorList>
            <person name="Msaddak A."/>
            <person name="Rejili M."/>
            <person name="Duran D."/>
            <person name="Mars M."/>
            <person name="Palacios J.M."/>
            <person name="Ruiz-Argueso T."/>
            <person name="Rey L."/>
            <person name="Imperial J."/>
        </authorList>
    </citation>
    <scope>NUCLEOTIDE SEQUENCE [LARGE SCALE GENOMIC DNA]</scope>
    <source>
        <strain evidence="1 2">Lmie10</strain>
    </source>
</reference>
<organism evidence="1 2">
    <name type="scientific">Microvirga tunisiensis</name>
    <dbReference type="NCBI Taxonomy" id="2108360"/>
    <lineage>
        <taxon>Bacteria</taxon>
        <taxon>Pseudomonadati</taxon>
        <taxon>Pseudomonadota</taxon>
        <taxon>Alphaproteobacteria</taxon>
        <taxon>Hyphomicrobiales</taxon>
        <taxon>Methylobacteriaceae</taxon>
        <taxon>Microvirga</taxon>
    </lineage>
</organism>
<sequence length="134" mass="14151">MTQATYSATARLLSRTSTTVPVDVTKGATPSDIARAVIATQDDPASVYAIQIAQAAAPGSFDGALDIKNYDPSGRSLDNRKVSITVKEDGRATLSFSHDKGKTWALVGVMTSEALAKVVGELWTEGVIHTDLKN</sequence>
<dbReference type="AlphaFoldDB" id="A0A5N7MAD0"/>
<dbReference type="Proteomes" id="UP000403266">
    <property type="component" value="Unassembled WGS sequence"/>
</dbReference>
<keyword evidence="2" id="KW-1185">Reference proteome</keyword>
<comment type="caution">
    <text evidence="1">The sequence shown here is derived from an EMBL/GenBank/DDBJ whole genome shotgun (WGS) entry which is preliminary data.</text>
</comment>
<proteinExistence type="predicted"/>